<dbReference type="InterPro" id="IPR020558">
    <property type="entry name" value="DiOHA_6PGluconate_deHydtase_CS"/>
</dbReference>
<evidence type="ECO:0000256" key="12">
    <source>
        <dbReference type="ARBA" id="ARBA00029436"/>
    </source>
</evidence>
<comment type="cofactor">
    <cofactor evidence="15">
        <name>[2Fe-2S] cluster</name>
        <dbReference type="ChEBI" id="CHEBI:190135"/>
    </cofactor>
    <text evidence="15">Binds 1 [2Fe-2S] cluster per subunit. This cluster acts as a Lewis acid cofactor.</text>
</comment>
<gene>
    <name evidence="15 18" type="primary">ilvD</name>
    <name evidence="18" type="ORF">HYY20_02635</name>
</gene>
<comment type="function">
    <text evidence="15">Functions in the biosynthesis of branched-chain amino acids. Catalyzes the dehydration of (2R,3R)-2,3-dihydroxy-3-methylpentanoate (2,3-dihydroxy-3-methylvalerate) into 2-oxo-3-methylpentanoate (2-oxo-3-methylvalerate) and of (2R)-2,3-dihydroxy-3-methylbutanoate (2,3-dihydroxyisovalerate) into 2-oxo-3-methylbutanoate (2-oxoisovalerate), the penultimate precursor to L-isoleucine and L-valine, respectively.</text>
</comment>
<comment type="pathway">
    <text evidence="13 15">Amino-acid biosynthesis; L-isoleucine biosynthesis; L-isoleucine from 2-oxobutanoate: step 3/4.</text>
</comment>
<dbReference type="FunFam" id="3.50.30.80:FF:000001">
    <property type="entry name" value="Dihydroxy-acid dehydratase"/>
    <property type="match status" value="1"/>
</dbReference>
<proteinExistence type="inferred from homology"/>
<comment type="caution">
    <text evidence="15">Lacks conserved residue(s) required for the propagation of feature annotation.</text>
</comment>
<keyword evidence="10 15" id="KW-0100">Branched-chain amino acid biosynthesis</keyword>
<comment type="catalytic activity">
    <reaction evidence="15">
        <text>(2R,3R)-2,3-dihydroxy-3-methylpentanoate = (S)-3-methyl-2-oxopentanoate + H2O</text>
        <dbReference type="Rhea" id="RHEA:27694"/>
        <dbReference type="ChEBI" id="CHEBI:15377"/>
        <dbReference type="ChEBI" id="CHEBI:35146"/>
        <dbReference type="ChEBI" id="CHEBI:49258"/>
        <dbReference type="EC" id="4.2.1.9"/>
    </reaction>
</comment>
<evidence type="ECO:0000313" key="19">
    <source>
        <dbReference type="Proteomes" id="UP000769766"/>
    </source>
</evidence>
<keyword evidence="3 15" id="KW-0028">Amino-acid biosynthesis</keyword>
<evidence type="ECO:0000256" key="13">
    <source>
        <dbReference type="ARBA" id="ARBA00029437"/>
    </source>
</evidence>
<reference evidence="18" key="1">
    <citation type="submission" date="2020-07" db="EMBL/GenBank/DDBJ databases">
        <title>Huge and variable diversity of episymbiotic CPR bacteria and DPANN archaea in groundwater ecosystems.</title>
        <authorList>
            <person name="He C.Y."/>
            <person name="Keren R."/>
            <person name="Whittaker M."/>
            <person name="Farag I.F."/>
            <person name="Doudna J."/>
            <person name="Cate J.H.D."/>
            <person name="Banfield J.F."/>
        </authorList>
    </citation>
    <scope>NUCLEOTIDE SEQUENCE</scope>
    <source>
        <strain evidence="18">NC_groundwater_672_Ag_B-0.1um_62_36</strain>
    </source>
</reference>
<dbReference type="GO" id="GO:0009099">
    <property type="term" value="P:L-valine biosynthetic process"/>
    <property type="evidence" value="ECO:0007669"/>
    <property type="project" value="UniProtKB-UniRule"/>
</dbReference>
<dbReference type="EMBL" id="JACPRF010000078">
    <property type="protein sequence ID" value="MBI2875759.1"/>
    <property type="molecule type" value="Genomic_DNA"/>
</dbReference>
<dbReference type="InterPro" id="IPR056740">
    <property type="entry name" value="ILV_EDD_C"/>
</dbReference>
<feature type="binding site" evidence="15">
    <location>
        <position position="126"/>
    </location>
    <ligand>
        <name>Mg(2+)</name>
        <dbReference type="ChEBI" id="CHEBI:18420"/>
    </ligand>
</feature>
<dbReference type="InterPro" id="IPR004404">
    <property type="entry name" value="DihydroxyA_deHydtase"/>
</dbReference>
<sequence length="559" mass="60176">MPEGTERKSDVIKQGIDRAPHRALLYATGMTPAGLSRPLVGVVSSFTDIIPGHIGMRDLERFVENGIHSAGGYPFLFSVPGICDGIAMGHRGMHYSLPSRELIADMIESVTLAHALDGLVLITNCDKITPGMLMAAARLDLPALVLTAGPMLSGHLRGRRLSLVRDTFEAVGRCQRGEITPAELGELELEACPGPGSCQGLYTANTMACLTEALGMSLVGCGTALAVSSKKRRLAFQSGERIVRLIGEGLSARKILTLPAFENAIRIDMALGGSSNTILHLLAIAHEAEVPLTLDHFDRISDETPHLVNLRPGGEHFMEDLEYAGGVPAVLKRLEASLQDLPTVSGKTLRQITRETELQDPEVIRPLERAYHPQGGIAILKGNLAPQGAVVKRSAVSEKMRRFRGKARVFDREEEAMQAILGGQVRSGEVLVIRCEGPQGGPGMREMLAPTAALMGMGLGESVALITDGRFSGGTRGPCIGHVSPEALEGGDIAILRDGDEIEIDLYEKRLLHFLEEGERQARWKGWQPPAPKVQKGYLARYARQVTSASTGAIVRGER</sequence>
<dbReference type="Pfam" id="PF24877">
    <property type="entry name" value="ILV_EDD_C"/>
    <property type="match status" value="1"/>
</dbReference>
<comment type="caution">
    <text evidence="18">The sequence shown here is derived from an EMBL/GenBank/DDBJ whole genome shotgun (WGS) entry which is preliminary data.</text>
</comment>
<comment type="subunit">
    <text evidence="15">Homodimer.</text>
</comment>
<dbReference type="SUPFAM" id="SSF143975">
    <property type="entry name" value="IlvD/EDD N-terminal domain-like"/>
    <property type="match status" value="1"/>
</dbReference>
<dbReference type="AlphaFoldDB" id="A0A932FXR2"/>
<dbReference type="GO" id="GO:0005829">
    <property type="term" value="C:cytosol"/>
    <property type="evidence" value="ECO:0007669"/>
    <property type="project" value="TreeGrafter"/>
</dbReference>
<protein>
    <recommendedName>
        <fullName evidence="14 15">Dihydroxy-acid dehydratase</fullName>
        <shortName evidence="15">DAD</shortName>
        <ecNumber evidence="14 15">4.2.1.9</ecNumber>
    </recommendedName>
</protein>
<accession>A0A932FXR2</accession>
<comment type="pathway">
    <text evidence="12 15">Amino-acid biosynthesis; L-valine biosynthesis; L-valine from pyruvate: step 3/4.</text>
</comment>
<dbReference type="NCBIfam" id="TIGR00110">
    <property type="entry name" value="ilvD"/>
    <property type="match status" value="1"/>
</dbReference>
<dbReference type="Gene3D" id="3.50.30.80">
    <property type="entry name" value="IlvD/EDD C-terminal domain-like"/>
    <property type="match status" value="1"/>
</dbReference>
<feature type="domain" description="Dihydroxy-acid/6-phosphogluconate dehydratase C-terminal" evidence="17">
    <location>
        <begin position="362"/>
        <end position="553"/>
    </location>
</feature>
<dbReference type="Proteomes" id="UP000769766">
    <property type="component" value="Unassembled WGS sequence"/>
</dbReference>
<feature type="binding site" description="via carbamate group" evidence="15">
    <location>
        <position position="127"/>
    </location>
    <ligand>
        <name>Mg(2+)</name>
        <dbReference type="ChEBI" id="CHEBI:18420"/>
    </ligand>
</feature>
<keyword evidence="5 15" id="KW-0479">Metal-binding</keyword>
<dbReference type="Pfam" id="PF00920">
    <property type="entry name" value="ILVD_EDD_N"/>
    <property type="match status" value="1"/>
</dbReference>
<evidence type="ECO:0000256" key="14">
    <source>
        <dbReference type="ARBA" id="ARBA00029490"/>
    </source>
</evidence>
<feature type="active site" description="Proton acceptor" evidence="15">
    <location>
        <position position="472"/>
    </location>
</feature>
<dbReference type="EC" id="4.2.1.9" evidence="14 15"/>
<dbReference type="GO" id="GO:0009097">
    <property type="term" value="P:isoleucine biosynthetic process"/>
    <property type="evidence" value="ECO:0007669"/>
    <property type="project" value="UniProtKB-UniRule"/>
</dbReference>
<keyword evidence="7 15" id="KW-0408">Iron</keyword>
<evidence type="ECO:0000256" key="9">
    <source>
        <dbReference type="ARBA" id="ARBA00023239"/>
    </source>
</evidence>
<comment type="catalytic activity">
    <reaction evidence="11">
        <text>(2R)-2,3-dihydroxy-3-methylbutanoate = 3-methyl-2-oxobutanoate + H2O</text>
        <dbReference type="Rhea" id="RHEA:24809"/>
        <dbReference type="ChEBI" id="CHEBI:11851"/>
        <dbReference type="ChEBI" id="CHEBI:15377"/>
        <dbReference type="ChEBI" id="CHEBI:49072"/>
        <dbReference type="EC" id="4.2.1.9"/>
    </reaction>
    <physiologicalReaction direction="left-to-right" evidence="11">
        <dbReference type="Rhea" id="RHEA:24810"/>
    </physiologicalReaction>
</comment>
<evidence type="ECO:0000313" key="18">
    <source>
        <dbReference type="EMBL" id="MBI2875759.1"/>
    </source>
</evidence>
<evidence type="ECO:0000256" key="15">
    <source>
        <dbReference type="HAMAP-Rule" id="MF_00012"/>
    </source>
</evidence>
<feature type="modified residue" description="N6-carboxylysine" evidence="15">
    <location>
        <position position="127"/>
    </location>
</feature>
<dbReference type="PANTHER" id="PTHR43661">
    <property type="entry name" value="D-XYLONATE DEHYDRATASE"/>
    <property type="match status" value="1"/>
</dbReference>
<evidence type="ECO:0000256" key="8">
    <source>
        <dbReference type="ARBA" id="ARBA00023014"/>
    </source>
</evidence>
<evidence type="ECO:0000256" key="10">
    <source>
        <dbReference type="ARBA" id="ARBA00023304"/>
    </source>
</evidence>
<name>A0A932FXR2_UNCTE</name>
<comment type="cofactor">
    <cofactor evidence="1 15">
        <name>Mg(2+)</name>
        <dbReference type="ChEBI" id="CHEBI:18420"/>
    </cofactor>
</comment>
<dbReference type="GO" id="GO:0004160">
    <property type="term" value="F:dihydroxy-acid dehydratase activity"/>
    <property type="evidence" value="ECO:0007669"/>
    <property type="project" value="UniProtKB-UniRule"/>
</dbReference>
<dbReference type="InterPro" id="IPR000581">
    <property type="entry name" value="ILV_EDD_N"/>
</dbReference>
<keyword evidence="9 15" id="KW-0456">Lyase</keyword>
<evidence type="ECO:0000259" key="17">
    <source>
        <dbReference type="Pfam" id="PF24877"/>
    </source>
</evidence>
<dbReference type="InterPro" id="IPR037237">
    <property type="entry name" value="IlvD/EDD_N"/>
</dbReference>
<keyword evidence="8 15" id="KW-0411">Iron-sulfur</keyword>
<feature type="binding site" evidence="15">
    <location>
        <position position="446"/>
    </location>
    <ligand>
        <name>Mg(2+)</name>
        <dbReference type="ChEBI" id="CHEBI:18420"/>
    </ligand>
</feature>
<dbReference type="SUPFAM" id="SSF52016">
    <property type="entry name" value="LeuD/IlvD-like"/>
    <property type="match status" value="1"/>
</dbReference>
<evidence type="ECO:0000256" key="6">
    <source>
        <dbReference type="ARBA" id="ARBA00022842"/>
    </source>
</evidence>
<organism evidence="18 19">
    <name type="scientific">Tectimicrobiota bacterium</name>
    <dbReference type="NCBI Taxonomy" id="2528274"/>
    <lineage>
        <taxon>Bacteria</taxon>
        <taxon>Pseudomonadati</taxon>
        <taxon>Nitrospinota/Tectimicrobiota group</taxon>
        <taxon>Candidatus Tectimicrobiota</taxon>
    </lineage>
</organism>
<evidence type="ECO:0000256" key="2">
    <source>
        <dbReference type="ARBA" id="ARBA00006486"/>
    </source>
</evidence>
<feature type="domain" description="Dihydroxy-acid/6-phosphogluconate dehydratase N-terminal" evidence="16">
    <location>
        <begin position="37"/>
        <end position="351"/>
    </location>
</feature>
<evidence type="ECO:0000259" key="16">
    <source>
        <dbReference type="Pfam" id="PF00920"/>
    </source>
</evidence>
<dbReference type="GO" id="GO:0051537">
    <property type="term" value="F:2 iron, 2 sulfur cluster binding"/>
    <property type="evidence" value="ECO:0007669"/>
    <property type="project" value="UniProtKB-UniRule"/>
</dbReference>
<dbReference type="PANTHER" id="PTHR43661:SF3">
    <property type="entry name" value="D-XYLONATE DEHYDRATASE YAGF-RELATED"/>
    <property type="match status" value="1"/>
</dbReference>
<feature type="binding site" evidence="15">
    <location>
        <position position="84"/>
    </location>
    <ligand>
        <name>Mg(2+)</name>
        <dbReference type="ChEBI" id="CHEBI:18420"/>
    </ligand>
</feature>
<keyword evidence="4 15" id="KW-0001">2Fe-2S</keyword>
<evidence type="ECO:0000256" key="7">
    <source>
        <dbReference type="ARBA" id="ARBA00023004"/>
    </source>
</evidence>
<dbReference type="HAMAP" id="MF_00012">
    <property type="entry name" value="IlvD"/>
    <property type="match status" value="1"/>
</dbReference>
<dbReference type="InterPro" id="IPR042096">
    <property type="entry name" value="Dihydro-acid_dehy_C"/>
</dbReference>
<evidence type="ECO:0000256" key="3">
    <source>
        <dbReference type="ARBA" id="ARBA00022605"/>
    </source>
</evidence>
<comment type="similarity">
    <text evidence="2 15">Belongs to the IlvD/Edd family.</text>
</comment>
<dbReference type="NCBIfam" id="NF002068">
    <property type="entry name" value="PRK00911.1"/>
    <property type="match status" value="1"/>
</dbReference>
<dbReference type="PROSITE" id="PS00887">
    <property type="entry name" value="ILVD_EDD_2"/>
    <property type="match status" value="1"/>
</dbReference>
<evidence type="ECO:0000256" key="1">
    <source>
        <dbReference type="ARBA" id="ARBA00001946"/>
    </source>
</evidence>
<dbReference type="GO" id="GO:0000287">
    <property type="term" value="F:magnesium ion binding"/>
    <property type="evidence" value="ECO:0007669"/>
    <property type="project" value="UniProtKB-UniRule"/>
</dbReference>
<keyword evidence="6 15" id="KW-0460">Magnesium</keyword>
<evidence type="ECO:0000256" key="4">
    <source>
        <dbReference type="ARBA" id="ARBA00022714"/>
    </source>
</evidence>
<dbReference type="PROSITE" id="PS00886">
    <property type="entry name" value="ILVD_EDD_1"/>
    <property type="match status" value="1"/>
</dbReference>
<evidence type="ECO:0000256" key="5">
    <source>
        <dbReference type="ARBA" id="ARBA00022723"/>
    </source>
</evidence>
<evidence type="ECO:0000256" key="11">
    <source>
        <dbReference type="ARBA" id="ARBA00029304"/>
    </source>
</evidence>